<evidence type="ECO:0008006" key="5">
    <source>
        <dbReference type="Google" id="ProtNLM"/>
    </source>
</evidence>
<evidence type="ECO:0000313" key="4">
    <source>
        <dbReference type="Proteomes" id="UP000481861"/>
    </source>
</evidence>
<evidence type="ECO:0000256" key="1">
    <source>
        <dbReference type="SAM" id="MobiDB-lite"/>
    </source>
</evidence>
<proteinExistence type="predicted"/>
<accession>A0A7C8I5Y4</accession>
<organism evidence="3 4">
    <name type="scientific">Massariosphaeria phaeospora</name>
    <dbReference type="NCBI Taxonomy" id="100035"/>
    <lineage>
        <taxon>Eukaryota</taxon>
        <taxon>Fungi</taxon>
        <taxon>Dikarya</taxon>
        <taxon>Ascomycota</taxon>
        <taxon>Pezizomycotina</taxon>
        <taxon>Dothideomycetes</taxon>
        <taxon>Pleosporomycetidae</taxon>
        <taxon>Pleosporales</taxon>
        <taxon>Pleosporales incertae sedis</taxon>
        <taxon>Massariosphaeria</taxon>
    </lineage>
</organism>
<sequence length="320" mass="33084">MLPDSVLDLLLLLTALAGPATADPAFRPFRPSRPDPPSNFPDVPARPGPGAVPGVPTAPNVLPDPVVVQANMGRLEQRLELAAKGLDFAKEIAEAILSTPKMPTRIGDLASMTVASDVTFTPTASLPISSFAACTSYAQSLEACASKSSDFYSLPLTSQASCACYTAGSAQTVACTASGSPTSYLQMASIPTLSPASFDDNANMCWHFLSEQGYINVADILLDPEELPGAQFCANVDASLKGGNGTNRANGTSAGGLEQTLEATLSGGYPTCFMPPTLGGSEVTGGTTKPVPFRASGQNASFVFMFIVASLHSLSLLRVI</sequence>
<feature type="compositionally biased region" description="Pro residues" evidence="1">
    <location>
        <begin position="34"/>
        <end position="47"/>
    </location>
</feature>
<name>A0A7C8I5Y4_9PLEO</name>
<evidence type="ECO:0000256" key="2">
    <source>
        <dbReference type="SAM" id="SignalP"/>
    </source>
</evidence>
<dbReference type="EMBL" id="JAADJZ010000011">
    <property type="protein sequence ID" value="KAF2871657.1"/>
    <property type="molecule type" value="Genomic_DNA"/>
</dbReference>
<dbReference type="AlphaFoldDB" id="A0A7C8I5Y4"/>
<reference evidence="3 4" key="1">
    <citation type="submission" date="2020-01" db="EMBL/GenBank/DDBJ databases">
        <authorList>
            <consortium name="DOE Joint Genome Institute"/>
            <person name="Haridas S."/>
            <person name="Albert R."/>
            <person name="Binder M."/>
            <person name="Bloem J."/>
            <person name="Labutti K."/>
            <person name="Salamov A."/>
            <person name="Andreopoulos B."/>
            <person name="Baker S.E."/>
            <person name="Barry K."/>
            <person name="Bills G."/>
            <person name="Bluhm B.H."/>
            <person name="Cannon C."/>
            <person name="Castanera R."/>
            <person name="Culley D.E."/>
            <person name="Daum C."/>
            <person name="Ezra D."/>
            <person name="Gonzalez J.B."/>
            <person name="Henrissat B."/>
            <person name="Kuo A."/>
            <person name="Liang C."/>
            <person name="Lipzen A."/>
            <person name="Lutzoni F."/>
            <person name="Magnuson J."/>
            <person name="Mondo S."/>
            <person name="Nolan M."/>
            <person name="Ohm R."/>
            <person name="Pangilinan J."/>
            <person name="Park H.-J.H."/>
            <person name="Ramirez L."/>
            <person name="Alfaro M."/>
            <person name="Sun H."/>
            <person name="Tritt A."/>
            <person name="Yoshinaga Y."/>
            <person name="Zwiers L.-H.L."/>
            <person name="Turgeon B.G."/>
            <person name="Goodwin S.B."/>
            <person name="Spatafora J.W."/>
            <person name="Crous P.W."/>
            <person name="Grigoriev I.V."/>
        </authorList>
    </citation>
    <scope>NUCLEOTIDE SEQUENCE [LARGE SCALE GENOMIC DNA]</scope>
    <source>
        <strain evidence="3 4">CBS 611.86</strain>
    </source>
</reference>
<keyword evidence="2" id="KW-0732">Signal</keyword>
<feature type="signal peptide" evidence="2">
    <location>
        <begin position="1"/>
        <end position="22"/>
    </location>
</feature>
<comment type="caution">
    <text evidence="3">The sequence shown here is derived from an EMBL/GenBank/DDBJ whole genome shotgun (WGS) entry which is preliminary data.</text>
</comment>
<keyword evidence="4" id="KW-1185">Reference proteome</keyword>
<evidence type="ECO:0000313" key="3">
    <source>
        <dbReference type="EMBL" id="KAF2871657.1"/>
    </source>
</evidence>
<dbReference type="OrthoDB" id="3799764at2759"/>
<feature type="compositionally biased region" description="Low complexity" evidence="1">
    <location>
        <begin position="48"/>
        <end position="59"/>
    </location>
</feature>
<feature type="region of interest" description="Disordered" evidence="1">
    <location>
        <begin position="23"/>
        <end position="59"/>
    </location>
</feature>
<protein>
    <recommendedName>
        <fullName evidence="5">Extracellular membrane protein CFEM domain-containing protein</fullName>
    </recommendedName>
</protein>
<feature type="chain" id="PRO_5028982931" description="Extracellular membrane protein CFEM domain-containing protein" evidence="2">
    <location>
        <begin position="23"/>
        <end position="320"/>
    </location>
</feature>
<gene>
    <name evidence="3" type="ORF">BDV95DRAFT_45751</name>
</gene>
<dbReference type="Proteomes" id="UP000481861">
    <property type="component" value="Unassembled WGS sequence"/>
</dbReference>